<dbReference type="SUPFAM" id="SSF56300">
    <property type="entry name" value="Metallo-dependent phosphatases"/>
    <property type="match status" value="1"/>
</dbReference>
<evidence type="ECO:0000256" key="1">
    <source>
        <dbReference type="ARBA" id="ARBA00022723"/>
    </source>
</evidence>
<evidence type="ECO:0000313" key="7">
    <source>
        <dbReference type="Proteomes" id="UP001359886"/>
    </source>
</evidence>
<organism evidence="6 7">
    <name type="scientific">Elongatibacter sediminis</name>
    <dbReference type="NCBI Taxonomy" id="3119006"/>
    <lineage>
        <taxon>Bacteria</taxon>
        <taxon>Pseudomonadati</taxon>
        <taxon>Pseudomonadota</taxon>
        <taxon>Gammaproteobacteria</taxon>
        <taxon>Chromatiales</taxon>
        <taxon>Wenzhouxiangellaceae</taxon>
        <taxon>Elongatibacter</taxon>
    </lineage>
</organism>
<dbReference type="GO" id="GO:0046872">
    <property type="term" value="F:metal ion binding"/>
    <property type="evidence" value="ECO:0007669"/>
    <property type="project" value="UniProtKB-KW"/>
</dbReference>
<comment type="caution">
    <text evidence="6">The sequence shown here is derived from an EMBL/GenBank/DDBJ whole genome shotgun (WGS) entry which is preliminary data.</text>
</comment>
<dbReference type="Proteomes" id="UP001359886">
    <property type="component" value="Unassembled WGS sequence"/>
</dbReference>
<proteinExistence type="inferred from homology"/>
<dbReference type="Gene3D" id="3.60.21.10">
    <property type="match status" value="1"/>
</dbReference>
<dbReference type="PANTHER" id="PTHR42988">
    <property type="entry name" value="PHOSPHOHYDROLASE"/>
    <property type="match status" value="1"/>
</dbReference>
<evidence type="ECO:0000313" key="6">
    <source>
        <dbReference type="EMBL" id="MEJ8567138.1"/>
    </source>
</evidence>
<sequence>MTRLIHLTDLHLSSLDGIGARKLVGKRWTSFLSWRRRRRHIHRRDVLDRLAEAVRAERPDLLLITGDLVQIGLDSEIREAAAWLAALAAPEDVFLVPGNHDVYARDSWPALRRHWAPWLPAEHNRARSGYPLVRDIGGLRLIGASSACVTPIFSARGALGGAQRRRLDAAWQQAAESNLPTALAVHHPPVPGITRWRKALRDNKAVSRRIKTFRPAFTVCGHLHRNLQQQCGNTPVFVTASASSIHDASYRVIDFEPADGELRLSMQLKSLDPAADGFTRTDSHQWVSMT</sequence>
<keyword evidence="1" id="KW-0479">Metal-binding</keyword>
<keyword evidence="3" id="KW-0408">Iron</keyword>
<dbReference type="RefSeq" id="WP_354694455.1">
    <property type="nucleotide sequence ID" value="NZ_JAZHOG010000003.1"/>
</dbReference>
<dbReference type="EMBL" id="JAZHOG010000003">
    <property type="protein sequence ID" value="MEJ8567138.1"/>
    <property type="molecule type" value="Genomic_DNA"/>
</dbReference>
<accession>A0AAW9RGH3</accession>
<dbReference type="AlphaFoldDB" id="A0AAW9RGH3"/>
<evidence type="ECO:0000256" key="2">
    <source>
        <dbReference type="ARBA" id="ARBA00022801"/>
    </source>
</evidence>
<evidence type="ECO:0000256" key="3">
    <source>
        <dbReference type="ARBA" id="ARBA00023004"/>
    </source>
</evidence>
<keyword evidence="2" id="KW-0378">Hydrolase</keyword>
<feature type="domain" description="Calcineurin-like phosphoesterase" evidence="5">
    <location>
        <begin position="3"/>
        <end position="225"/>
    </location>
</feature>
<evidence type="ECO:0000256" key="4">
    <source>
        <dbReference type="ARBA" id="ARBA00025742"/>
    </source>
</evidence>
<comment type="similarity">
    <text evidence="4">Belongs to the cyclic nucleotide phosphodiesterase class-III family.</text>
</comment>
<dbReference type="InterPro" id="IPR050884">
    <property type="entry name" value="CNP_phosphodiesterase-III"/>
</dbReference>
<evidence type="ECO:0000259" key="5">
    <source>
        <dbReference type="Pfam" id="PF00149"/>
    </source>
</evidence>
<gene>
    <name evidence="6" type="ORF">V3330_05825</name>
</gene>
<dbReference type="PANTHER" id="PTHR42988:SF2">
    <property type="entry name" value="CYCLIC NUCLEOTIDE PHOSPHODIESTERASE CBUA0032-RELATED"/>
    <property type="match status" value="1"/>
</dbReference>
<keyword evidence="7" id="KW-1185">Reference proteome</keyword>
<dbReference type="Pfam" id="PF00149">
    <property type="entry name" value="Metallophos"/>
    <property type="match status" value="1"/>
</dbReference>
<dbReference type="InterPro" id="IPR004843">
    <property type="entry name" value="Calcineurin-like_PHP"/>
</dbReference>
<name>A0AAW9RGH3_9GAMM</name>
<protein>
    <submittedName>
        <fullName evidence="6">Metallophosphoesterase</fullName>
    </submittedName>
</protein>
<dbReference type="GO" id="GO:0016787">
    <property type="term" value="F:hydrolase activity"/>
    <property type="evidence" value="ECO:0007669"/>
    <property type="project" value="UniProtKB-KW"/>
</dbReference>
<dbReference type="InterPro" id="IPR029052">
    <property type="entry name" value="Metallo-depent_PP-like"/>
</dbReference>
<reference evidence="6 7" key="1">
    <citation type="submission" date="2024-02" db="EMBL/GenBank/DDBJ databases">
        <title>A novel Wenzhouxiangellaceae bacterium, isolated from coastal sediments.</title>
        <authorList>
            <person name="Du Z.-J."/>
            <person name="Ye Y.-Q."/>
            <person name="Zhang X.-Y."/>
        </authorList>
    </citation>
    <scope>NUCLEOTIDE SEQUENCE [LARGE SCALE GENOMIC DNA]</scope>
    <source>
        <strain evidence="6 7">CH-27</strain>
    </source>
</reference>